<name>L8JX78_9BACT</name>
<evidence type="ECO:0000256" key="1">
    <source>
        <dbReference type="ARBA" id="ARBA00009091"/>
    </source>
</evidence>
<proteinExistence type="inferred from homology"/>
<dbReference type="eggNOG" id="COG2825">
    <property type="taxonomic scope" value="Bacteria"/>
</dbReference>
<dbReference type="AlphaFoldDB" id="L8JX78"/>
<dbReference type="PANTHER" id="PTHR35089">
    <property type="entry name" value="CHAPERONE PROTEIN SKP"/>
    <property type="match status" value="1"/>
</dbReference>
<evidence type="ECO:0000256" key="2">
    <source>
        <dbReference type="ARBA" id="ARBA00022729"/>
    </source>
</evidence>
<dbReference type="GO" id="GO:0051082">
    <property type="term" value="F:unfolded protein binding"/>
    <property type="evidence" value="ECO:0007669"/>
    <property type="project" value="InterPro"/>
</dbReference>
<keyword evidence="2" id="KW-0732">Signal</keyword>
<dbReference type="GO" id="GO:0005829">
    <property type="term" value="C:cytosol"/>
    <property type="evidence" value="ECO:0007669"/>
    <property type="project" value="TreeGrafter"/>
</dbReference>
<organism evidence="4 5">
    <name type="scientific">Fulvivirga imtechensis AK7</name>
    <dbReference type="NCBI Taxonomy" id="1237149"/>
    <lineage>
        <taxon>Bacteria</taxon>
        <taxon>Pseudomonadati</taxon>
        <taxon>Bacteroidota</taxon>
        <taxon>Cytophagia</taxon>
        <taxon>Cytophagales</taxon>
        <taxon>Fulvivirgaceae</taxon>
        <taxon>Fulvivirga</taxon>
    </lineage>
</organism>
<dbReference type="Proteomes" id="UP000011135">
    <property type="component" value="Unassembled WGS sequence"/>
</dbReference>
<protein>
    <recommendedName>
        <fullName evidence="6">Outer membrane protein H</fullName>
    </recommendedName>
</protein>
<dbReference type="SUPFAM" id="SSF111384">
    <property type="entry name" value="OmpH-like"/>
    <property type="match status" value="1"/>
</dbReference>
<dbReference type="EMBL" id="AMZN01000006">
    <property type="protein sequence ID" value="ELR73390.1"/>
    <property type="molecule type" value="Genomic_DNA"/>
</dbReference>
<dbReference type="GO" id="GO:0050821">
    <property type="term" value="P:protein stabilization"/>
    <property type="evidence" value="ECO:0007669"/>
    <property type="project" value="TreeGrafter"/>
</dbReference>
<dbReference type="STRING" id="1237149.C900_04242"/>
<evidence type="ECO:0000313" key="4">
    <source>
        <dbReference type="EMBL" id="ELR73390.1"/>
    </source>
</evidence>
<keyword evidence="5" id="KW-1185">Reference proteome</keyword>
<feature type="coiled-coil region" evidence="3">
    <location>
        <begin position="63"/>
        <end position="97"/>
    </location>
</feature>
<sequence length="181" mass="20550">MEFMSKSIQLVLFGLLFLATATLYYFHFSQQKVAYVDSAKLINGYQGMVEARKEFQQKSSVWKANIDTLAQEVQSAIQDYERESAGMTAREKELSKELIRTKQKQLSDYQRAMNEKAGQEDAQMTAQVLDQVNAYIQQYGKEHGYRIILAATEYGNIAYAEEGLDITAQVLEGLNKSYAGQ</sequence>
<dbReference type="SMART" id="SM00935">
    <property type="entry name" value="OmpH"/>
    <property type="match status" value="1"/>
</dbReference>
<accession>L8JX78</accession>
<keyword evidence="3" id="KW-0175">Coiled coil</keyword>
<comment type="caution">
    <text evidence="4">The sequence shown here is derived from an EMBL/GenBank/DDBJ whole genome shotgun (WGS) entry which is preliminary data.</text>
</comment>
<dbReference type="PATRIC" id="fig|1237149.3.peg.526"/>
<dbReference type="PANTHER" id="PTHR35089:SF1">
    <property type="entry name" value="CHAPERONE PROTEIN SKP"/>
    <property type="match status" value="1"/>
</dbReference>
<dbReference type="InterPro" id="IPR005632">
    <property type="entry name" value="Chaperone_Skp"/>
</dbReference>
<gene>
    <name evidence="4" type="ORF">C900_04242</name>
</gene>
<comment type="similarity">
    <text evidence="1">Belongs to the Skp family.</text>
</comment>
<evidence type="ECO:0000256" key="3">
    <source>
        <dbReference type="SAM" id="Coils"/>
    </source>
</evidence>
<dbReference type="InterPro" id="IPR024930">
    <property type="entry name" value="Skp_dom_sf"/>
</dbReference>
<dbReference type="Gene3D" id="3.30.910.20">
    <property type="entry name" value="Skp domain"/>
    <property type="match status" value="1"/>
</dbReference>
<reference evidence="4 5" key="1">
    <citation type="submission" date="2012-12" db="EMBL/GenBank/DDBJ databases">
        <title>Genome assembly of Fulvivirga imtechensis AK7.</title>
        <authorList>
            <person name="Nupur N."/>
            <person name="Khatri I."/>
            <person name="Kumar R."/>
            <person name="Subramanian S."/>
            <person name="Pinnaka A."/>
        </authorList>
    </citation>
    <scope>NUCLEOTIDE SEQUENCE [LARGE SCALE GENOMIC DNA]</scope>
    <source>
        <strain evidence="4 5">AK7</strain>
    </source>
</reference>
<dbReference type="Pfam" id="PF03938">
    <property type="entry name" value="OmpH"/>
    <property type="match status" value="1"/>
</dbReference>
<evidence type="ECO:0008006" key="6">
    <source>
        <dbReference type="Google" id="ProtNLM"/>
    </source>
</evidence>
<evidence type="ECO:0000313" key="5">
    <source>
        <dbReference type="Proteomes" id="UP000011135"/>
    </source>
</evidence>